<name>A0AAV7J9Q0_COTGL</name>
<dbReference type="AlphaFoldDB" id="A0AAV7J9Q0"/>
<dbReference type="Proteomes" id="UP000826195">
    <property type="component" value="Unassembled WGS sequence"/>
</dbReference>
<comment type="caution">
    <text evidence="1">The sequence shown here is derived from an EMBL/GenBank/DDBJ whole genome shotgun (WGS) entry which is preliminary data.</text>
</comment>
<sequence>MSVLVQLKLAFQVSNQSSKLAKDLQDLQDMKQKLAAISSLEHLVQNEDTIINEIEEREKRKRNVVYGLEEDQAQDFTYLSSSWTTSPSSSPTIIVSYYYR</sequence>
<protein>
    <submittedName>
        <fullName evidence="1">Uncharacterized protein</fullName>
    </submittedName>
</protein>
<evidence type="ECO:0000313" key="1">
    <source>
        <dbReference type="EMBL" id="KAH0567849.1"/>
    </source>
</evidence>
<evidence type="ECO:0000313" key="2">
    <source>
        <dbReference type="Proteomes" id="UP000826195"/>
    </source>
</evidence>
<proteinExistence type="predicted"/>
<accession>A0AAV7J9Q0</accession>
<organism evidence="1 2">
    <name type="scientific">Cotesia glomerata</name>
    <name type="common">Lepidopteran parasitic wasp</name>
    <name type="synonym">Apanteles glomeratus</name>
    <dbReference type="NCBI Taxonomy" id="32391"/>
    <lineage>
        <taxon>Eukaryota</taxon>
        <taxon>Metazoa</taxon>
        <taxon>Ecdysozoa</taxon>
        <taxon>Arthropoda</taxon>
        <taxon>Hexapoda</taxon>
        <taxon>Insecta</taxon>
        <taxon>Pterygota</taxon>
        <taxon>Neoptera</taxon>
        <taxon>Endopterygota</taxon>
        <taxon>Hymenoptera</taxon>
        <taxon>Apocrita</taxon>
        <taxon>Ichneumonoidea</taxon>
        <taxon>Braconidae</taxon>
        <taxon>Microgastrinae</taxon>
        <taxon>Cotesia</taxon>
    </lineage>
</organism>
<reference evidence="1 2" key="1">
    <citation type="journal article" date="2021" name="J. Hered.">
        <title>A chromosome-level genome assembly of the parasitoid wasp, Cotesia glomerata (Hymenoptera: Braconidae).</title>
        <authorList>
            <person name="Pinto B.J."/>
            <person name="Weis J.J."/>
            <person name="Gamble T."/>
            <person name="Ode P.J."/>
            <person name="Paul R."/>
            <person name="Zaspel J.M."/>
        </authorList>
    </citation>
    <scope>NUCLEOTIDE SEQUENCE [LARGE SCALE GENOMIC DNA]</scope>
    <source>
        <strain evidence="1">CgM1</strain>
    </source>
</reference>
<gene>
    <name evidence="1" type="ORF">KQX54_014970</name>
</gene>
<keyword evidence="2" id="KW-1185">Reference proteome</keyword>
<dbReference type="EMBL" id="JAHXZJ010000001">
    <property type="protein sequence ID" value="KAH0567849.1"/>
    <property type="molecule type" value="Genomic_DNA"/>
</dbReference>